<evidence type="ECO:0000256" key="1">
    <source>
        <dbReference type="ARBA" id="ARBA00022676"/>
    </source>
</evidence>
<keyword evidence="1" id="KW-0328">Glycosyltransferase</keyword>
<keyword evidence="5" id="KW-1185">Reference proteome</keyword>
<evidence type="ECO:0000259" key="3">
    <source>
        <dbReference type="Pfam" id="PF00535"/>
    </source>
</evidence>
<protein>
    <recommendedName>
        <fullName evidence="3">Glycosyltransferase 2-like domain-containing protein</fullName>
    </recommendedName>
</protein>
<dbReference type="SUPFAM" id="SSF53448">
    <property type="entry name" value="Nucleotide-diphospho-sugar transferases"/>
    <property type="match status" value="1"/>
</dbReference>
<dbReference type="InterPro" id="IPR001173">
    <property type="entry name" value="Glyco_trans_2-like"/>
</dbReference>
<name>A0ABX4C221_9FLAO</name>
<feature type="domain" description="Glycosyltransferase 2-like" evidence="3">
    <location>
        <begin position="7"/>
        <end position="135"/>
    </location>
</feature>
<accession>A0ABX4C221</accession>
<dbReference type="InterPro" id="IPR029044">
    <property type="entry name" value="Nucleotide-diphossugar_trans"/>
</dbReference>
<sequence>MTIIKISVIIPVYNAKDYLHDCIKSLLNQTLGDCEFIFINDGSVDNSRQIIEDYQKEDQRIILINQENKGISEARNTGVNNATGQYIGFLDNDDYLKNDFLEYLYNTAIKDDLDILISKTILGRDDKFIIKENGFEKDLIFDKAFIQNKIIPNLLRVEDLFAVWNKIYKRSFINENQVRFPGNRVIEEDNIFNIQAFNKAQKVLFTNYAGYYYREVANSKSRLIIENDYFSKALEKYYLDYKKEYDLSISATELEKLKAIRLLQRVSYLVYKCSVSITPFKTKWNYIEQMVFHEKVYELAKKYYSEALADKGLYEKIILKIILNKSQMALFLLVLSIKIGYHPKISEIIRNINNFKISKT</sequence>
<dbReference type="Pfam" id="PF00535">
    <property type="entry name" value="Glycos_transf_2"/>
    <property type="match status" value="1"/>
</dbReference>
<evidence type="ECO:0000313" key="5">
    <source>
        <dbReference type="Proteomes" id="UP000198302"/>
    </source>
</evidence>
<dbReference type="PANTHER" id="PTHR22916:SF51">
    <property type="entry name" value="GLYCOSYLTRANSFERASE EPSH-RELATED"/>
    <property type="match status" value="1"/>
</dbReference>
<gene>
    <name evidence="4" type="ORF">B0A73_15535</name>
</gene>
<reference evidence="4 5" key="1">
    <citation type="submission" date="2016-11" db="EMBL/GenBank/DDBJ databases">
        <title>Whole genomes of Flavobacteriaceae.</title>
        <authorList>
            <person name="Stine C."/>
            <person name="Li C."/>
            <person name="Tadesse D."/>
        </authorList>
    </citation>
    <scope>NUCLEOTIDE SEQUENCE [LARGE SCALE GENOMIC DNA]</scope>
    <source>
        <strain evidence="4 5">ATCC 51468</strain>
    </source>
</reference>
<keyword evidence="2" id="KW-0808">Transferase</keyword>
<dbReference type="CDD" id="cd00761">
    <property type="entry name" value="Glyco_tranf_GTA_type"/>
    <property type="match status" value="1"/>
</dbReference>
<dbReference type="PANTHER" id="PTHR22916">
    <property type="entry name" value="GLYCOSYLTRANSFERASE"/>
    <property type="match status" value="1"/>
</dbReference>
<dbReference type="RefSeq" id="WP_052480237.1">
    <property type="nucleotide sequence ID" value="NZ_MUGX01000018.1"/>
</dbReference>
<evidence type="ECO:0000313" key="4">
    <source>
        <dbReference type="EMBL" id="OXA86259.1"/>
    </source>
</evidence>
<dbReference type="Proteomes" id="UP000198302">
    <property type="component" value="Unassembled WGS sequence"/>
</dbReference>
<dbReference type="Gene3D" id="3.90.550.10">
    <property type="entry name" value="Spore Coat Polysaccharide Biosynthesis Protein SpsA, Chain A"/>
    <property type="match status" value="1"/>
</dbReference>
<dbReference type="EMBL" id="MUGX01000018">
    <property type="protein sequence ID" value="OXA86259.1"/>
    <property type="molecule type" value="Genomic_DNA"/>
</dbReference>
<proteinExistence type="predicted"/>
<organism evidence="4 5">
    <name type="scientific">Flavobacterium hibernum</name>
    <dbReference type="NCBI Taxonomy" id="37752"/>
    <lineage>
        <taxon>Bacteria</taxon>
        <taxon>Pseudomonadati</taxon>
        <taxon>Bacteroidota</taxon>
        <taxon>Flavobacteriia</taxon>
        <taxon>Flavobacteriales</taxon>
        <taxon>Flavobacteriaceae</taxon>
        <taxon>Flavobacterium</taxon>
    </lineage>
</organism>
<comment type="caution">
    <text evidence="4">The sequence shown here is derived from an EMBL/GenBank/DDBJ whole genome shotgun (WGS) entry which is preliminary data.</text>
</comment>
<evidence type="ECO:0000256" key="2">
    <source>
        <dbReference type="ARBA" id="ARBA00022679"/>
    </source>
</evidence>